<comment type="similarity">
    <text evidence="1 2">Belongs to the UPF0225 family.</text>
</comment>
<evidence type="ECO:0000313" key="4">
    <source>
        <dbReference type="EMBL" id="AWT52894.1"/>
    </source>
</evidence>
<sequence length="148" mass="16460">MCLHCKDARSEGAVWETDPVSNGERCPCGSGDDYDDCCGPLHRGERAAETAQALMRSRYSAFAVGDAAYLLTSWHPASRPRELTLDDAVAWRRLQIVDTEAGGRDDDHGVVEFRAQYVTGGGRRILHERSRFERVDGAWVYVDGDLLD</sequence>
<dbReference type="EMBL" id="CP027541">
    <property type="protein sequence ID" value="AWT52894.1"/>
    <property type="molecule type" value="Genomic_DNA"/>
</dbReference>
<dbReference type="Proteomes" id="UP000011200">
    <property type="component" value="Chromosome"/>
</dbReference>
<dbReference type="SUPFAM" id="SSF54427">
    <property type="entry name" value="NTF2-like"/>
    <property type="match status" value="1"/>
</dbReference>
<accession>A0A2U9PMD5</accession>
<dbReference type="SUPFAM" id="SSF103642">
    <property type="entry name" value="Sec-C motif"/>
    <property type="match status" value="1"/>
</dbReference>
<evidence type="ECO:0000256" key="2">
    <source>
        <dbReference type="HAMAP-Rule" id="MF_00612"/>
    </source>
</evidence>
<dbReference type="PANTHER" id="PTHR33747">
    <property type="entry name" value="UPF0225 PROTEIN SCO1677"/>
    <property type="match status" value="1"/>
</dbReference>
<dbReference type="InterPro" id="IPR048469">
    <property type="entry name" value="YchJ-like_M"/>
</dbReference>
<dbReference type="PANTHER" id="PTHR33747:SF1">
    <property type="entry name" value="ADENYLATE CYCLASE-ASSOCIATED CAP C-TERMINAL DOMAIN-CONTAINING PROTEIN"/>
    <property type="match status" value="1"/>
</dbReference>
<dbReference type="InterPro" id="IPR023006">
    <property type="entry name" value="YchJ-like"/>
</dbReference>
<reference evidence="5" key="2">
    <citation type="submission" date="2018-03" db="EMBL/GenBank/DDBJ databases">
        <authorList>
            <person name="Derbyshire K."/>
            <person name="Gray T.A."/>
            <person name="Champion M."/>
        </authorList>
    </citation>
    <scope>NUCLEOTIDE SEQUENCE [LARGE SCALE GENOMIC DNA]</scope>
    <source>
        <strain evidence="5">MKD8</strain>
    </source>
</reference>
<dbReference type="InterPro" id="IPR032710">
    <property type="entry name" value="NTF2-like_dom_sf"/>
</dbReference>
<reference evidence="4 5" key="1">
    <citation type="journal article" date="2013" name="Genome Announc.">
        <title>Draft genome sequence of MKD8, a conjugal recipient Mycobacterium smegmatis strain.</title>
        <authorList>
            <person name="Gray T.A."/>
            <person name="Palumbo M.J."/>
            <person name="Derbyshire K.M."/>
        </authorList>
    </citation>
    <scope>NUCLEOTIDE SEQUENCE [LARGE SCALE GENOMIC DNA]</scope>
    <source>
        <strain evidence="4 5">MKD8</strain>
    </source>
</reference>
<protein>
    <recommendedName>
        <fullName evidence="2">UPF0225 protein D806_019110</fullName>
    </recommendedName>
</protein>
<dbReference type="Pfam" id="PF02810">
    <property type="entry name" value="SEC-C"/>
    <property type="match status" value="1"/>
</dbReference>
<evidence type="ECO:0000259" key="3">
    <source>
        <dbReference type="Pfam" id="PF17775"/>
    </source>
</evidence>
<dbReference type="HAMAP" id="MF_00612">
    <property type="entry name" value="UPF0225"/>
    <property type="match status" value="1"/>
</dbReference>
<dbReference type="AlphaFoldDB" id="A0A2U9PMD5"/>
<evidence type="ECO:0000313" key="5">
    <source>
        <dbReference type="Proteomes" id="UP000011200"/>
    </source>
</evidence>
<dbReference type="Pfam" id="PF17775">
    <property type="entry name" value="YchJ_M-like"/>
    <property type="match status" value="1"/>
</dbReference>
<feature type="domain" description="YchJ-like middle NTF2-like" evidence="3">
    <location>
        <begin position="50"/>
        <end position="144"/>
    </location>
</feature>
<organism evidence="4 5">
    <name type="scientific">Mycolicibacterium smegmatis (strain MKD8)</name>
    <name type="common">Mycobacterium smegmatis</name>
    <dbReference type="NCBI Taxonomy" id="1214915"/>
    <lineage>
        <taxon>Bacteria</taxon>
        <taxon>Bacillati</taxon>
        <taxon>Actinomycetota</taxon>
        <taxon>Actinomycetes</taxon>
        <taxon>Mycobacteriales</taxon>
        <taxon>Mycobacteriaceae</taxon>
        <taxon>Mycolicibacterium</taxon>
    </lineage>
</organism>
<name>A0A2U9PMD5_MYCSE</name>
<dbReference type="Gene3D" id="3.10.450.50">
    <property type="match status" value="1"/>
</dbReference>
<dbReference type="InterPro" id="IPR004027">
    <property type="entry name" value="SEC_C_motif"/>
</dbReference>
<proteinExistence type="inferred from homology"/>
<evidence type="ECO:0000256" key="1">
    <source>
        <dbReference type="ARBA" id="ARBA00010839"/>
    </source>
</evidence>
<gene>
    <name evidence="4" type="ORF">D806_019110</name>
</gene>